<dbReference type="InterPro" id="IPR008906">
    <property type="entry name" value="HATC_C_dom"/>
</dbReference>
<feature type="non-terminal residue" evidence="7">
    <location>
        <position position="1"/>
    </location>
</feature>
<reference evidence="7 8" key="1">
    <citation type="submission" date="2014-04" db="EMBL/GenBank/DDBJ databases">
        <authorList>
            <consortium name="DOE Joint Genome Institute"/>
            <person name="Kuo A."/>
            <person name="Kohler A."/>
            <person name="Costa M.D."/>
            <person name="Nagy L.G."/>
            <person name="Floudas D."/>
            <person name="Copeland A."/>
            <person name="Barry K.W."/>
            <person name="Cichocki N."/>
            <person name="Veneault-Fourrey C."/>
            <person name="LaButti K."/>
            <person name="Lindquist E.A."/>
            <person name="Lipzen A."/>
            <person name="Lundell T."/>
            <person name="Morin E."/>
            <person name="Murat C."/>
            <person name="Sun H."/>
            <person name="Tunlid A."/>
            <person name="Henrissat B."/>
            <person name="Grigoriev I.V."/>
            <person name="Hibbett D.S."/>
            <person name="Martin F."/>
            <person name="Nordberg H.P."/>
            <person name="Cantor M.N."/>
            <person name="Hua S.X."/>
        </authorList>
    </citation>
    <scope>NUCLEOTIDE SEQUENCE [LARGE SCALE GENOMIC DNA]</scope>
    <source>
        <strain evidence="7 8">441</strain>
    </source>
</reference>
<reference evidence="8" key="2">
    <citation type="submission" date="2015-01" db="EMBL/GenBank/DDBJ databases">
        <title>Evolutionary Origins and Diversification of the Mycorrhizal Mutualists.</title>
        <authorList>
            <consortium name="DOE Joint Genome Institute"/>
            <consortium name="Mycorrhizal Genomics Consortium"/>
            <person name="Kohler A."/>
            <person name="Kuo A."/>
            <person name="Nagy L.G."/>
            <person name="Floudas D."/>
            <person name="Copeland A."/>
            <person name="Barry K.W."/>
            <person name="Cichocki N."/>
            <person name="Veneault-Fourrey C."/>
            <person name="LaButti K."/>
            <person name="Lindquist E.A."/>
            <person name="Lipzen A."/>
            <person name="Lundell T."/>
            <person name="Morin E."/>
            <person name="Murat C."/>
            <person name="Riley R."/>
            <person name="Ohm R."/>
            <person name="Sun H."/>
            <person name="Tunlid A."/>
            <person name="Henrissat B."/>
            <person name="Grigoriev I.V."/>
            <person name="Hibbett D.S."/>
            <person name="Martin F."/>
        </authorList>
    </citation>
    <scope>NUCLEOTIDE SEQUENCE [LARGE SCALE GENOMIC DNA]</scope>
    <source>
        <strain evidence="8">441</strain>
    </source>
</reference>
<keyword evidence="5" id="KW-0539">Nucleus</keyword>
<evidence type="ECO:0000313" key="8">
    <source>
        <dbReference type="Proteomes" id="UP000054018"/>
    </source>
</evidence>
<organism evidence="7 8">
    <name type="scientific">Pisolithus microcarpus 441</name>
    <dbReference type="NCBI Taxonomy" id="765257"/>
    <lineage>
        <taxon>Eukaryota</taxon>
        <taxon>Fungi</taxon>
        <taxon>Dikarya</taxon>
        <taxon>Basidiomycota</taxon>
        <taxon>Agaricomycotina</taxon>
        <taxon>Agaricomycetes</taxon>
        <taxon>Agaricomycetidae</taxon>
        <taxon>Boletales</taxon>
        <taxon>Sclerodermatineae</taxon>
        <taxon>Pisolithaceae</taxon>
        <taxon>Pisolithus</taxon>
    </lineage>
</organism>
<evidence type="ECO:0000259" key="6">
    <source>
        <dbReference type="Pfam" id="PF05699"/>
    </source>
</evidence>
<sequence length="406" mass="46594">KICKLIIEAWQQYFLMLKDNLIGHFTLDNAHNNDTAMRELSCLLTLHGIDFNLVDRHIICFPHVLNICSGHVTDEYMVVNFASISEAWVDALDGNKVINKDAYIEALQCDPIALGHDIVCAQLDDMDWQVLQDMEVVLKIPHSAQQCMLGESFPLLSHAVPSFKTFMAQWEQLSLNKPCFAPYIEIGLHHARSYYQHMGETNAYAIAMFLPFQITAHPQTQFNPSLHRFTWIELNWEEFEVHEVKRAVLNMMTQLRMTVNTQPDLHQPNELLQLQVPRSSNLQVAFVPTKLATQYNLPTMHAQQPVSNVQTAEQELTSYVTASCSPEGTDPLSFWAVSWSMYPTLYHIAMDYLPIQALAVPCECIFSSSAEMMTKRCNQISPILMEALQMLKFFFKKEQLNFTRGW</sequence>
<proteinExistence type="predicted"/>
<keyword evidence="8" id="KW-1185">Reference proteome</keyword>
<name>A0A0C9ZIA2_9AGAM</name>
<dbReference type="PANTHER" id="PTHR46481">
    <property type="entry name" value="ZINC FINGER BED DOMAIN-CONTAINING PROTEIN 4"/>
    <property type="match status" value="1"/>
</dbReference>
<feature type="non-terminal residue" evidence="7">
    <location>
        <position position="406"/>
    </location>
</feature>
<dbReference type="InterPro" id="IPR052035">
    <property type="entry name" value="ZnF_BED_domain_contain"/>
</dbReference>
<evidence type="ECO:0000256" key="5">
    <source>
        <dbReference type="ARBA" id="ARBA00023242"/>
    </source>
</evidence>
<dbReference type="GO" id="GO:0005634">
    <property type="term" value="C:nucleus"/>
    <property type="evidence" value="ECO:0007669"/>
    <property type="project" value="UniProtKB-SubCell"/>
</dbReference>
<dbReference type="GO" id="GO:0046983">
    <property type="term" value="F:protein dimerization activity"/>
    <property type="evidence" value="ECO:0007669"/>
    <property type="project" value="InterPro"/>
</dbReference>
<evidence type="ECO:0000256" key="2">
    <source>
        <dbReference type="ARBA" id="ARBA00022723"/>
    </source>
</evidence>
<dbReference type="Proteomes" id="UP000054018">
    <property type="component" value="Unassembled WGS sequence"/>
</dbReference>
<keyword evidence="2" id="KW-0479">Metal-binding</keyword>
<dbReference type="GO" id="GO:0008270">
    <property type="term" value="F:zinc ion binding"/>
    <property type="evidence" value="ECO:0007669"/>
    <property type="project" value="UniProtKB-KW"/>
</dbReference>
<evidence type="ECO:0000256" key="4">
    <source>
        <dbReference type="ARBA" id="ARBA00022833"/>
    </source>
</evidence>
<protein>
    <recommendedName>
        <fullName evidence="6">HAT C-terminal dimerisation domain-containing protein</fullName>
    </recommendedName>
</protein>
<evidence type="ECO:0000256" key="3">
    <source>
        <dbReference type="ARBA" id="ARBA00022771"/>
    </source>
</evidence>
<dbReference type="OrthoDB" id="2639200at2759"/>
<dbReference type="AlphaFoldDB" id="A0A0C9ZIA2"/>
<accession>A0A0C9ZIA2</accession>
<keyword evidence="3" id="KW-0863">Zinc-finger</keyword>
<gene>
    <name evidence="7" type="ORF">PISMIDRAFT_85242</name>
</gene>
<dbReference type="SUPFAM" id="SSF53098">
    <property type="entry name" value="Ribonuclease H-like"/>
    <property type="match status" value="1"/>
</dbReference>
<comment type="subcellular location">
    <subcellularLocation>
        <location evidence="1">Nucleus</location>
    </subcellularLocation>
</comment>
<evidence type="ECO:0000313" key="7">
    <source>
        <dbReference type="EMBL" id="KIK19728.1"/>
    </source>
</evidence>
<feature type="domain" description="HAT C-terminal dimerisation" evidence="6">
    <location>
        <begin position="315"/>
        <end position="392"/>
    </location>
</feature>
<keyword evidence="4" id="KW-0862">Zinc</keyword>
<dbReference type="Pfam" id="PF05699">
    <property type="entry name" value="Dimer_Tnp_hAT"/>
    <property type="match status" value="1"/>
</dbReference>
<dbReference type="EMBL" id="KN833779">
    <property type="protein sequence ID" value="KIK19728.1"/>
    <property type="molecule type" value="Genomic_DNA"/>
</dbReference>
<evidence type="ECO:0000256" key="1">
    <source>
        <dbReference type="ARBA" id="ARBA00004123"/>
    </source>
</evidence>
<dbReference type="InterPro" id="IPR012337">
    <property type="entry name" value="RNaseH-like_sf"/>
</dbReference>
<dbReference type="HOGENOM" id="CLU_009123_6_3_1"/>
<dbReference type="PANTHER" id="PTHR46481:SF10">
    <property type="entry name" value="ZINC FINGER BED DOMAIN-CONTAINING PROTEIN 39"/>
    <property type="match status" value="1"/>
</dbReference>